<dbReference type="InterPro" id="IPR054722">
    <property type="entry name" value="PolX-like_BBD"/>
</dbReference>
<feature type="domain" description="Retrovirus-related Pol polyprotein from transposon TNT 1-94-like beta-barrel" evidence="2">
    <location>
        <begin position="1"/>
        <end position="59"/>
    </location>
</feature>
<evidence type="ECO:0000259" key="2">
    <source>
        <dbReference type="Pfam" id="PF22936"/>
    </source>
</evidence>
<dbReference type="GO" id="GO:0008233">
    <property type="term" value="F:peptidase activity"/>
    <property type="evidence" value="ECO:0007669"/>
    <property type="project" value="UniProtKB-KW"/>
</dbReference>
<dbReference type="AlphaFoldDB" id="A0A151SZY5"/>
<dbReference type="SUPFAM" id="SSF53098">
    <property type="entry name" value="Ribonuclease H-like"/>
    <property type="match status" value="1"/>
</dbReference>
<dbReference type="EMBL" id="CM003611">
    <property type="protein sequence ID" value="KYP60366.1"/>
    <property type="molecule type" value="Genomic_DNA"/>
</dbReference>
<dbReference type="InterPro" id="IPR039537">
    <property type="entry name" value="Retrotran_Ty1/copia-like"/>
</dbReference>
<keyword evidence="4" id="KW-1185">Reference proteome</keyword>
<accession>A0A151SZY5</accession>
<dbReference type="PANTHER" id="PTHR42648:SF28">
    <property type="entry name" value="TRANSPOSON-ENCODED PROTEIN WITH RIBONUCLEASE H-LIKE AND RETROVIRUS ZINC FINGER-LIKE DOMAINS"/>
    <property type="match status" value="1"/>
</dbReference>
<keyword evidence="1" id="KW-0645">Protease</keyword>
<dbReference type="Gene3D" id="3.30.420.10">
    <property type="entry name" value="Ribonuclease H-like superfamily/Ribonuclease H"/>
    <property type="match status" value="1"/>
</dbReference>
<dbReference type="CDD" id="cd09272">
    <property type="entry name" value="RNase_HI_RT_Ty1"/>
    <property type="match status" value="1"/>
</dbReference>
<proteinExistence type="predicted"/>
<organism evidence="3 4">
    <name type="scientific">Cajanus cajan</name>
    <name type="common">Pigeon pea</name>
    <name type="synonym">Cajanus indicus</name>
    <dbReference type="NCBI Taxonomy" id="3821"/>
    <lineage>
        <taxon>Eukaryota</taxon>
        <taxon>Viridiplantae</taxon>
        <taxon>Streptophyta</taxon>
        <taxon>Embryophyta</taxon>
        <taxon>Tracheophyta</taxon>
        <taxon>Spermatophyta</taxon>
        <taxon>Magnoliopsida</taxon>
        <taxon>eudicotyledons</taxon>
        <taxon>Gunneridae</taxon>
        <taxon>Pentapetalae</taxon>
        <taxon>rosids</taxon>
        <taxon>fabids</taxon>
        <taxon>Fabales</taxon>
        <taxon>Fabaceae</taxon>
        <taxon>Papilionoideae</taxon>
        <taxon>50 kb inversion clade</taxon>
        <taxon>NPAAA clade</taxon>
        <taxon>indigoferoid/millettioid clade</taxon>
        <taxon>Phaseoleae</taxon>
        <taxon>Cajanus</taxon>
    </lineage>
</organism>
<dbReference type="InterPro" id="IPR012337">
    <property type="entry name" value="RNaseH-like_sf"/>
</dbReference>
<name>A0A151SZY5_CAJCA</name>
<dbReference type="GO" id="GO:0003676">
    <property type="term" value="F:nucleic acid binding"/>
    <property type="evidence" value="ECO:0007669"/>
    <property type="project" value="InterPro"/>
</dbReference>
<keyword evidence="1" id="KW-0378">Hydrolase</keyword>
<dbReference type="Proteomes" id="UP000075243">
    <property type="component" value="Chromosome 9"/>
</dbReference>
<dbReference type="GO" id="GO:0006508">
    <property type="term" value="P:proteolysis"/>
    <property type="evidence" value="ECO:0007669"/>
    <property type="project" value="UniProtKB-KW"/>
</dbReference>
<dbReference type="Gramene" id="C.cajan_22114.t">
    <property type="protein sequence ID" value="C.cajan_22114.t"/>
    <property type="gene ID" value="C.cajan_22114"/>
</dbReference>
<gene>
    <name evidence="3" type="ORF">KK1_022768</name>
</gene>
<reference evidence="3 4" key="1">
    <citation type="journal article" date="2012" name="Nat. Biotechnol.">
        <title>Draft genome sequence of pigeonpea (Cajanus cajan), an orphan legume crop of resource-poor farmers.</title>
        <authorList>
            <person name="Varshney R.K."/>
            <person name="Chen W."/>
            <person name="Li Y."/>
            <person name="Bharti A.K."/>
            <person name="Saxena R.K."/>
            <person name="Schlueter J.A."/>
            <person name="Donoghue M.T."/>
            <person name="Azam S."/>
            <person name="Fan G."/>
            <person name="Whaley A.M."/>
            <person name="Farmer A.D."/>
            <person name="Sheridan J."/>
            <person name="Iwata A."/>
            <person name="Tuteja R."/>
            <person name="Penmetsa R.V."/>
            <person name="Wu W."/>
            <person name="Upadhyaya H.D."/>
            <person name="Yang S.P."/>
            <person name="Shah T."/>
            <person name="Saxena K.B."/>
            <person name="Michael T."/>
            <person name="McCombie W.R."/>
            <person name="Yang B."/>
            <person name="Zhang G."/>
            <person name="Yang H."/>
            <person name="Wang J."/>
            <person name="Spillane C."/>
            <person name="Cook D.R."/>
            <person name="May G.D."/>
            <person name="Xu X."/>
            <person name="Jackson S.A."/>
        </authorList>
    </citation>
    <scope>NUCLEOTIDE SEQUENCE [LARGE SCALE GENOMIC DNA]</scope>
    <source>
        <strain evidence="4">cv. Asha</strain>
    </source>
</reference>
<dbReference type="Pfam" id="PF22936">
    <property type="entry name" value="Pol_BBD"/>
    <property type="match status" value="1"/>
</dbReference>
<evidence type="ECO:0000256" key="1">
    <source>
        <dbReference type="ARBA" id="ARBA00022670"/>
    </source>
</evidence>
<sequence length="214" mass="24137">MFSSMSPLKSPHLITLANGSRIAPKGIGQVSLSSSLNLNSVLFIPNCPFNLISLTQLTKSLNCSVTFNVESFVIQERGMGNNLISFPKQTGKRCNSIFTTIHSDILGPSRVTSFGFRYFVTFINEFSRCTWIYLMKDRSELLSHIASNPVFHERTKHIEVDCHFVREKLLSKEIITEFVNSSEQLEDVMTKSLRGPRIQFLCSKLGSYNLYAPA</sequence>
<dbReference type="InterPro" id="IPR036397">
    <property type="entry name" value="RNaseH_sf"/>
</dbReference>
<evidence type="ECO:0000313" key="3">
    <source>
        <dbReference type="EMBL" id="KYP60366.1"/>
    </source>
</evidence>
<protein>
    <submittedName>
        <fullName evidence="3">Copia protein</fullName>
    </submittedName>
</protein>
<dbReference type="PANTHER" id="PTHR42648">
    <property type="entry name" value="TRANSPOSASE, PUTATIVE-RELATED"/>
    <property type="match status" value="1"/>
</dbReference>
<evidence type="ECO:0000313" key="4">
    <source>
        <dbReference type="Proteomes" id="UP000075243"/>
    </source>
</evidence>